<keyword evidence="2" id="KW-1185">Reference proteome</keyword>
<proteinExistence type="predicted"/>
<dbReference type="Proteomes" id="UP001180453">
    <property type="component" value="Unassembled WGS sequence"/>
</dbReference>
<evidence type="ECO:0000313" key="2">
    <source>
        <dbReference type="Proteomes" id="UP001180453"/>
    </source>
</evidence>
<name>A0ABU1YUP7_ROSSA</name>
<organism evidence="1 2">
    <name type="scientific">Roseateles saccharophilus</name>
    <name type="common">Pseudomonas saccharophila</name>
    <dbReference type="NCBI Taxonomy" id="304"/>
    <lineage>
        <taxon>Bacteria</taxon>
        <taxon>Pseudomonadati</taxon>
        <taxon>Pseudomonadota</taxon>
        <taxon>Betaproteobacteria</taxon>
        <taxon>Burkholderiales</taxon>
        <taxon>Sphaerotilaceae</taxon>
        <taxon>Roseateles</taxon>
    </lineage>
</organism>
<reference evidence="1 2" key="1">
    <citation type="submission" date="2023-07" db="EMBL/GenBank/DDBJ databases">
        <title>Sorghum-associated microbial communities from plants grown in Nebraska, USA.</title>
        <authorList>
            <person name="Schachtman D."/>
        </authorList>
    </citation>
    <scope>NUCLEOTIDE SEQUENCE [LARGE SCALE GENOMIC DNA]</scope>
    <source>
        <strain evidence="1 2">BE314</strain>
    </source>
</reference>
<gene>
    <name evidence="1" type="ORF">J2X20_005277</name>
</gene>
<dbReference type="EMBL" id="JAVDXU010000005">
    <property type="protein sequence ID" value="MDR7272594.1"/>
    <property type="molecule type" value="Genomic_DNA"/>
</dbReference>
<sequence length="143" mass="15034">MATRESSRLTVPLAFHVGEGADSRQIADAIGAMWTDIESALQPVFGRRGVDALFKRTVHLTAAQHPWLEPAKAGADGTACDLAQLKTLFVAQPPTAAAETGSALFLHFRELLASLIGPRLSEQLLQTTGSSSSSAAAAQDPKP</sequence>
<protein>
    <submittedName>
        <fullName evidence="1">Uncharacterized protein</fullName>
    </submittedName>
</protein>
<dbReference type="RefSeq" id="WP_310272016.1">
    <property type="nucleotide sequence ID" value="NZ_JAVDXU010000005.1"/>
</dbReference>
<comment type="caution">
    <text evidence="1">The sequence shown here is derived from an EMBL/GenBank/DDBJ whole genome shotgun (WGS) entry which is preliminary data.</text>
</comment>
<accession>A0ABU1YUP7</accession>
<evidence type="ECO:0000313" key="1">
    <source>
        <dbReference type="EMBL" id="MDR7272594.1"/>
    </source>
</evidence>